<dbReference type="Pfam" id="PF01593">
    <property type="entry name" value="Amino_oxidase"/>
    <property type="match status" value="1"/>
</dbReference>
<name>A0A2P2L3V0_RHIMU</name>
<dbReference type="InterPro" id="IPR036188">
    <property type="entry name" value="FAD/NAD-bd_sf"/>
</dbReference>
<dbReference type="Gene3D" id="3.50.50.60">
    <property type="entry name" value="FAD/NAD(P)-binding domain"/>
    <property type="match status" value="1"/>
</dbReference>
<protein>
    <submittedName>
        <fullName evidence="2">Amine oxidase</fullName>
    </submittedName>
</protein>
<dbReference type="InterPro" id="IPR002937">
    <property type="entry name" value="Amino_oxidase"/>
</dbReference>
<sequence>MQTLTDALCKKLGRDELKLESKVLSLSCSPDGKLENWSISCASNGDKDSQDLSYDAVIMTVGSFACRKCL</sequence>
<dbReference type="AlphaFoldDB" id="A0A2P2L3V0"/>
<organism evidence="2">
    <name type="scientific">Rhizophora mucronata</name>
    <name type="common">Asiatic mangrove</name>
    <dbReference type="NCBI Taxonomy" id="61149"/>
    <lineage>
        <taxon>Eukaryota</taxon>
        <taxon>Viridiplantae</taxon>
        <taxon>Streptophyta</taxon>
        <taxon>Embryophyta</taxon>
        <taxon>Tracheophyta</taxon>
        <taxon>Spermatophyta</taxon>
        <taxon>Magnoliopsida</taxon>
        <taxon>eudicotyledons</taxon>
        <taxon>Gunneridae</taxon>
        <taxon>Pentapetalae</taxon>
        <taxon>rosids</taxon>
        <taxon>fabids</taxon>
        <taxon>Malpighiales</taxon>
        <taxon>Rhizophoraceae</taxon>
        <taxon>Rhizophora</taxon>
    </lineage>
</organism>
<reference evidence="2" key="1">
    <citation type="submission" date="2018-02" db="EMBL/GenBank/DDBJ databases">
        <title>Rhizophora mucronata_Transcriptome.</title>
        <authorList>
            <person name="Meera S.P."/>
            <person name="Sreeshan A."/>
            <person name="Augustine A."/>
        </authorList>
    </citation>
    <scope>NUCLEOTIDE SEQUENCE</scope>
    <source>
        <tissue evidence="2">Leaf</tissue>
    </source>
</reference>
<accession>A0A2P2L3V0</accession>
<evidence type="ECO:0000259" key="1">
    <source>
        <dbReference type="Pfam" id="PF01593"/>
    </source>
</evidence>
<dbReference type="EMBL" id="GGEC01032164">
    <property type="protein sequence ID" value="MBX12648.1"/>
    <property type="molecule type" value="Transcribed_RNA"/>
</dbReference>
<proteinExistence type="predicted"/>
<dbReference type="GO" id="GO:0016491">
    <property type="term" value="F:oxidoreductase activity"/>
    <property type="evidence" value="ECO:0007669"/>
    <property type="project" value="InterPro"/>
</dbReference>
<evidence type="ECO:0000313" key="2">
    <source>
        <dbReference type="EMBL" id="MBX12648.1"/>
    </source>
</evidence>
<feature type="domain" description="Amine oxidase" evidence="1">
    <location>
        <begin position="1"/>
        <end position="62"/>
    </location>
</feature>